<comment type="caution">
    <text evidence="1">The sequence shown here is derived from an EMBL/GenBank/DDBJ whole genome shotgun (WGS) entry which is preliminary data.</text>
</comment>
<protein>
    <submittedName>
        <fullName evidence="1">Uncharacterized protein</fullName>
    </submittedName>
</protein>
<accession>A0ACC2IM43</accession>
<keyword evidence="2" id="KW-1185">Reference proteome</keyword>
<organism evidence="1 2">
    <name type="scientific">Boeremia exigua</name>
    <dbReference type="NCBI Taxonomy" id="749465"/>
    <lineage>
        <taxon>Eukaryota</taxon>
        <taxon>Fungi</taxon>
        <taxon>Dikarya</taxon>
        <taxon>Ascomycota</taxon>
        <taxon>Pezizomycotina</taxon>
        <taxon>Dothideomycetes</taxon>
        <taxon>Pleosporomycetidae</taxon>
        <taxon>Pleosporales</taxon>
        <taxon>Pleosporineae</taxon>
        <taxon>Didymellaceae</taxon>
        <taxon>Boeremia</taxon>
    </lineage>
</organism>
<sequence length="695" mass="77524">MTWSKIEHNFNSPELDYSSEGNFQQCIKVSVFFKKIDSIDYDTFFGHWRTVHADLATATKAFKDHIVRYAQHHQTPEMKERAKSLGEKFLDYDGCAQLWVKTWDDWLAFYNSKEYAAALKDDCDIFMALPMTYMVGYENIVVGTTAKELGGKDDQHLDNSYPHLELSLSILQYLYLSFNMGFLRPHLKANTIEWLIKISCSVSFCLYGYDAGVLGGVQETKPFHDALGNPTGTYVIPMIASAYTLAAAVTSLFCSVMGLPLGRRNCILLGNAAVIVGGALQASAWSVPHIIVGRIFSGIGIGFISCTIPTYQVEMSTEPESRGPNVAVTCVWLVSGAAIAYWIDFGFTRMTNQISWRFPIALQCAFALVAGACMFVLPDTPRWYYAKGRIEEGDKIMASLFDAEIDDVRVQEMKQAILASILLEQQEENDFRIKDLFWDTSDLRVGRRIRISFLILAIQQMMGRVFGKPIVERNHTDYETGINLSVYYSTVIFSQLGLPLFRAQLLAAVMNTLFAAGTVPLVFTIERVGRRAVLLWSAVALTGCMIVFVAMIGLPNPTPATQWTAVAAIFVYNSVFGYGWIGVCWLYGPEIAPLKLRHTGAAAGAFGEWLFSFITVFAGGIALQNVGWKIWLWMALSCAAAVPFVWFMCPETTGKSLEEIDLLFAKDHVKQSALANEITVHAHTEKTEAVMIEKV</sequence>
<proteinExistence type="predicted"/>
<reference evidence="1" key="1">
    <citation type="submission" date="2022-11" db="EMBL/GenBank/DDBJ databases">
        <title>Genome Sequence of Boeremia exigua.</title>
        <authorList>
            <person name="Buettner E."/>
        </authorList>
    </citation>
    <scope>NUCLEOTIDE SEQUENCE</scope>
    <source>
        <strain evidence="1">CU02</strain>
    </source>
</reference>
<gene>
    <name evidence="1" type="ORF">OPT61_g2345</name>
</gene>
<dbReference type="Proteomes" id="UP001153331">
    <property type="component" value="Unassembled WGS sequence"/>
</dbReference>
<dbReference type="EMBL" id="JAPHNI010000105">
    <property type="protein sequence ID" value="KAJ8116186.1"/>
    <property type="molecule type" value="Genomic_DNA"/>
</dbReference>
<name>A0ACC2IM43_9PLEO</name>
<evidence type="ECO:0000313" key="1">
    <source>
        <dbReference type="EMBL" id="KAJ8116186.1"/>
    </source>
</evidence>
<evidence type="ECO:0000313" key="2">
    <source>
        <dbReference type="Proteomes" id="UP001153331"/>
    </source>
</evidence>